<comment type="catalytic activity">
    <reaction evidence="11">
        <text>L-threonyl-[protein] + ATP = O-phospho-L-threonyl-[protein] + ADP + H(+)</text>
        <dbReference type="Rhea" id="RHEA:46608"/>
        <dbReference type="Rhea" id="RHEA-COMP:11060"/>
        <dbReference type="Rhea" id="RHEA-COMP:11605"/>
        <dbReference type="ChEBI" id="CHEBI:15378"/>
        <dbReference type="ChEBI" id="CHEBI:30013"/>
        <dbReference type="ChEBI" id="CHEBI:30616"/>
        <dbReference type="ChEBI" id="CHEBI:61977"/>
        <dbReference type="ChEBI" id="CHEBI:456216"/>
        <dbReference type="EC" id="2.7.11.1"/>
    </reaction>
</comment>
<dbReference type="InterPro" id="IPR002347">
    <property type="entry name" value="SDR_fam"/>
</dbReference>
<dbReference type="InterPro" id="IPR000719">
    <property type="entry name" value="Prot_kinase_dom"/>
</dbReference>
<evidence type="ECO:0000256" key="6">
    <source>
        <dbReference type="ARBA" id="ARBA00019973"/>
    </source>
</evidence>
<dbReference type="Pfam" id="PF00069">
    <property type="entry name" value="Pkinase"/>
    <property type="match status" value="1"/>
</dbReference>
<sequence>MDHKVAIVTGASSGLGRAIAINYGDLGWKVVCADLRSDSPGTTTTTVDMINNETDGQAIYTRTDVSCSEDVQSLIHTAVEAFGRLDVLVNNAGISLESQGRLGPKLVADTDDSTFDTTWAVNARSAFLGCKYAIRQFLRQTPWPTGERGWIINIASVYGLKPEVEHISYCATKAAVLQMTKCIAREYGPSKIHVNAICPGFIKTEMDRVMLQDETLGAAIVARHPWGTLGMTADVAKAAIFLASEQSTWITGVALPVDGGYMAPHDPHSTQGQFEDESTINHSGDLHHVRATSSQGTYLKGSNWGMEPLEDYQEGGYHPVHIGDILGSSNGYRVIHKLGHGGFGTVWLCRDSLEGRYIALKVMDPAAVLRKFAYQTTQELDFLHKNQICHGDFRPSNVLVKLADLDHLSEEELLSLLGRPEEVQVQTESGEDLPSSSPKYLVQPADMSQLGNEFLTEEICVIDFGESFKFSSPPEDLGIPENYLPPEILLEHPDAFGPACDLWALGCTLFEIREQLPLFYMIYDKDELLAEIVRFFCKLPESWWAKWEAREEYFDADGKWLRDEEDWSLEVALSKPIEIFDAGEKYKEGPKQSLETPEAEQKLLADLLYRLFKYDPRERLSAEEVLRHEWFRL</sequence>
<comment type="catalytic activity">
    <reaction evidence="12">
        <text>L-seryl-[protein] + ATP = O-phospho-L-seryl-[protein] + ADP + H(+)</text>
        <dbReference type="Rhea" id="RHEA:17989"/>
        <dbReference type="Rhea" id="RHEA-COMP:9863"/>
        <dbReference type="Rhea" id="RHEA-COMP:11604"/>
        <dbReference type="ChEBI" id="CHEBI:15378"/>
        <dbReference type="ChEBI" id="CHEBI:29999"/>
        <dbReference type="ChEBI" id="CHEBI:30616"/>
        <dbReference type="ChEBI" id="CHEBI:83421"/>
        <dbReference type="ChEBI" id="CHEBI:456216"/>
        <dbReference type="EC" id="2.7.11.1"/>
    </reaction>
</comment>
<dbReference type="PRINTS" id="PR00081">
    <property type="entry name" value="GDHRDH"/>
</dbReference>
<evidence type="ECO:0000256" key="9">
    <source>
        <dbReference type="ARBA" id="ARBA00030980"/>
    </source>
</evidence>
<dbReference type="InterPro" id="IPR017441">
    <property type="entry name" value="Protein_kinase_ATP_BS"/>
</dbReference>
<comment type="caution">
    <text evidence="15">The sequence shown here is derived from an EMBL/GenBank/DDBJ whole genome shotgun (WGS) entry which is preliminary data.</text>
</comment>
<evidence type="ECO:0000256" key="1">
    <source>
        <dbReference type="ARBA" id="ARBA00003747"/>
    </source>
</evidence>
<proteinExistence type="inferred from homology"/>
<evidence type="ECO:0000313" key="16">
    <source>
        <dbReference type="Proteomes" id="UP000321331"/>
    </source>
</evidence>
<evidence type="ECO:0000256" key="11">
    <source>
        <dbReference type="ARBA" id="ARBA00047899"/>
    </source>
</evidence>
<dbReference type="SUPFAM" id="SSF56112">
    <property type="entry name" value="Protein kinase-like (PK-like)"/>
    <property type="match status" value="1"/>
</dbReference>
<gene>
    <name evidence="15" type="ORF">FocTR4_00015678</name>
</gene>
<evidence type="ECO:0000256" key="8">
    <source>
        <dbReference type="ARBA" id="ARBA00023002"/>
    </source>
</evidence>
<dbReference type="PRINTS" id="PR00080">
    <property type="entry name" value="SDRFAMILY"/>
</dbReference>
<dbReference type="NCBIfam" id="NF005559">
    <property type="entry name" value="PRK07231.1"/>
    <property type="match status" value="1"/>
</dbReference>
<evidence type="ECO:0000256" key="12">
    <source>
        <dbReference type="ARBA" id="ARBA00048679"/>
    </source>
</evidence>
<dbReference type="InterPro" id="IPR008266">
    <property type="entry name" value="Tyr_kinase_AS"/>
</dbReference>
<dbReference type="Gene3D" id="3.40.50.720">
    <property type="entry name" value="NAD(P)-binding Rossmann-like Domain"/>
    <property type="match status" value="1"/>
</dbReference>
<reference evidence="15 16" key="1">
    <citation type="submission" date="2019-07" db="EMBL/GenBank/DDBJ databases">
        <title>The First High-Quality Draft Genome Sequence of the Causal Agent of the Current Panama Disease Epidemic.</title>
        <authorList>
            <person name="Warmington R.J."/>
            <person name="Kay W."/>
            <person name="Jeffries A."/>
            <person name="Bebber D."/>
            <person name="Moore K."/>
            <person name="Studholme D.J."/>
        </authorList>
    </citation>
    <scope>NUCLEOTIDE SEQUENCE [LARGE SCALE GENOMIC DNA]</scope>
    <source>
        <strain evidence="15 16">TR4</strain>
    </source>
</reference>
<dbReference type="PANTHER" id="PTHR43639:SF1">
    <property type="entry name" value="SHORT-CHAIN DEHYDROGENASE_REDUCTASE FAMILY PROTEIN"/>
    <property type="match status" value="1"/>
</dbReference>
<protein>
    <recommendedName>
        <fullName evidence="6">EKC/KEOPS complex subunit BUD32</fullName>
        <ecNumber evidence="4">2.7.11.1</ecNumber>
    </recommendedName>
    <alternativeName>
        <fullName evidence="9 10">Atypical Serine/threonine protein kinase BUD32</fullName>
    </alternativeName>
    <alternativeName>
        <fullName evidence="5">EKC/KEOPS complex subunit bud32</fullName>
    </alternativeName>
</protein>
<dbReference type="Gene3D" id="1.10.510.10">
    <property type="entry name" value="Transferase(Phosphotransferase) domain 1"/>
    <property type="match status" value="1"/>
</dbReference>
<feature type="binding site" evidence="13">
    <location>
        <position position="361"/>
    </location>
    <ligand>
        <name>ATP</name>
        <dbReference type="ChEBI" id="CHEBI:30616"/>
    </ligand>
</feature>
<dbReference type="PROSITE" id="PS00109">
    <property type="entry name" value="PROTEIN_KINASE_TYR"/>
    <property type="match status" value="1"/>
</dbReference>
<organism evidence="15 16">
    <name type="scientific">Fusarium oxysporum f. sp. cubense</name>
    <dbReference type="NCBI Taxonomy" id="61366"/>
    <lineage>
        <taxon>Eukaryota</taxon>
        <taxon>Fungi</taxon>
        <taxon>Dikarya</taxon>
        <taxon>Ascomycota</taxon>
        <taxon>Pezizomycotina</taxon>
        <taxon>Sordariomycetes</taxon>
        <taxon>Hypocreomycetidae</taxon>
        <taxon>Hypocreales</taxon>
        <taxon>Nectriaceae</taxon>
        <taxon>Fusarium</taxon>
        <taxon>Fusarium oxysporum species complex</taxon>
    </lineage>
</organism>
<evidence type="ECO:0000256" key="7">
    <source>
        <dbReference type="ARBA" id="ARBA00022857"/>
    </source>
</evidence>
<dbReference type="InterPro" id="IPR036291">
    <property type="entry name" value="NAD(P)-bd_dom_sf"/>
</dbReference>
<dbReference type="InterPro" id="IPR020904">
    <property type="entry name" value="Sc_DH/Rdtase_CS"/>
</dbReference>
<keyword evidence="13" id="KW-0067">ATP-binding</keyword>
<dbReference type="EC" id="2.7.11.1" evidence="4"/>
<evidence type="ECO:0000256" key="5">
    <source>
        <dbReference type="ARBA" id="ARBA00013948"/>
    </source>
</evidence>
<dbReference type="AlphaFoldDB" id="A0A5C6SUQ9"/>
<evidence type="ECO:0000313" key="15">
    <source>
        <dbReference type="EMBL" id="TXC02337.1"/>
    </source>
</evidence>
<keyword evidence="8" id="KW-0560">Oxidoreductase</keyword>
<keyword evidence="13" id="KW-0547">Nucleotide-binding</keyword>
<dbReference type="Pfam" id="PF13561">
    <property type="entry name" value="adh_short_C2"/>
    <property type="match status" value="1"/>
</dbReference>
<dbReference type="GO" id="GO:0004674">
    <property type="term" value="F:protein serine/threonine kinase activity"/>
    <property type="evidence" value="ECO:0007669"/>
    <property type="project" value="UniProtKB-EC"/>
</dbReference>
<accession>A0A5C6SUQ9</accession>
<evidence type="ECO:0000256" key="2">
    <source>
        <dbReference type="ARBA" id="ARBA00006484"/>
    </source>
</evidence>
<dbReference type="PROSITE" id="PS00107">
    <property type="entry name" value="PROTEIN_KINASE_ATP"/>
    <property type="match status" value="1"/>
</dbReference>
<dbReference type="Gene3D" id="3.30.200.20">
    <property type="entry name" value="Phosphorylase Kinase, domain 1"/>
    <property type="match status" value="1"/>
</dbReference>
<comment type="subunit">
    <text evidence="3">Component of the EKC/KEOPS complex composed of at least BUD32, CGI121, GON7, KAE1 and PCC1; the whole complex dimerizes.</text>
</comment>
<dbReference type="SUPFAM" id="SSF51735">
    <property type="entry name" value="NAD(P)-binding Rossmann-fold domains"/>
    <property type="match status" value="1"/>
</dbReference>
<dbReference type="Proteomes" id="UP000321331">
    <property type="component" value="Unassembled WGS sequence"/>
</dbReference>
<name>A0A5C6SUQ9_FUSOC</name>
<dbReference type="EMBL" id="VMNF01000008">
    <property type="protein sequence ID" value="TXC02337.1"/>
    <property type="molecule type" value="Genomic_DNA"/>
</dbReference>
<dbReference type="SMART" id="SM00220">
    <property type="entry name" value="S_TKc"/>
    <property type="match status" value="1"/>
</dbReference>
<dbReference type="GO" id="GO:0005524">
    <property type="term" value="F:ATP binding"/>
    <property type="evidence" value="ECO:0007669"/>
    <property type="project" value="UniProtKB-UniRule"/>
</dbReference>
<comment type="similarity">
    <text evidence="2">Belongs to the short-chain dehydrogenases/reductases (SDR) family.</text>
</comment>
<dbReference type="CDD" id="cd05233">
    <property type="entry name" value="SDR_c"/>
    <property type="match status" value="1"/>
</dbReference>
<dbReference type="PANTHER" id="PTHR43639">
    <property type="entry name" value="OXIDOREDUCTASE, SHORT-CHAIN DEHYDROGENASE/REDUCTASE FAMILY (AFU_ORTHOLOGUE AFUA_5G02870)"/>
    <property type="match status" value="1"/>
</dbReference>
<evidence type="ECO:0000259" key="14">
    <source>
        <dbReference type="PROSITE" id="PS50011"/>
    </source>
</evidence>
<comment type="function">
    <text evidence="1">Component of the EKC/KEOPS complex that is required for the formation of a threonylcarbamoyl group on adenosine at position 37 (t(6)A37) in tRNAs that read codons beginning with adenine. The complex is probably involved in the transfer of the threonylcarbamoyl moiety of threonylcarbamoyl-AMP (TC-AMP) to the N6 group of A37. BUD32 has ATPase activity in the context of the EKC/KEOPS complex and likely plays a supporting role to the catalytic subunit KAE1. The EKC/KEOPS complex also promotes both telomere uncapping and telomere elongation. The complex is required for efficient recruitment of transcriptional coactivators.</text>
</comment>
<dbReference type="PROSITE" id="PS50011">
    <property type="entry name" value="PROTEIN_KINASE_DOM"/>
    <property type="match status" value="1"/>
</dbReference>
<evidence type="ECO:0000256" key="3">
    <source>
        <dbReference type="ARBA" id="ARBA00011534"/>
    </source>
</evidence>
<dbReference type="InterPro" id="IPR011009">
    <property type="entry name" value="Kinase-like_dom_sf"/>
</dbReference>
<dbReference type="FunFam" id="3.40.50.720:FF:000084">
    <property type="entry name" value="Short-chain dehydrogenase reductase"/>
    <property type="match status" value="1"/>
</dbReference>
<dbReference type="GO" id="GO:0016491">
    <property type="term" value="F:oxidoreductase activity"/>
    <property type="evidence" value="ECO:0007669"/>
    <property type="project" value="UniProtKB-KW"/>
</dbReference>
<evidence type="ECO:0000256" key="10">
    <source>
        <dbReference type="ARBA" id="ARBA00033194"/>
    </source>
</evidence>
<evidence type="ECO:0000256" key="13">
    <source>
        <dbReference type="PROSITE-ProRule" id="PRU10141"/>
    </source>
</evidence>
<feature type="domain" description="Protein kinase" evidence="14">
    <location>
        <begin position="226"/>
        <end position="631"/>
    </location>
</feature>
<dbReference type="PROSITE" id="PS00061">
    <property type="entry name" value="ADH_SHORT"/>
    <property type="match status" value="1"/>
</dbReference>
<evidence type="ECO:0000256" key="4">
    <source>
        <dbReference type="ARBA" id="ARBA00012513"/>
    </source>
</evidence>
<keyword evidence="7" id="KW-0521">NADP</keyword>